<dbReference type="AlphaFoldDB" id="A0A4R4VEW6"/>
<dbReference type="OrthoDB" id="110231at2"/>
<dbReference type="InterPro" id="IPR000644">
    <property type="entry name" value="CBS_dom"/>
</dbReference>
<keyword evidence="3 4" id="KW-1133">Transmembrane helix</keyword>
<evidence type="ECO:0000313" key="6">
    <source>
        <dbReference type="EMBL" id="TDD03401.1"/>
    </source>
</evidence>
<dbReference type="InterPro" id="IPR002550">
    <property type="entry name" value="CNNM"/>
</dbReference>
<dbReference type="InterPro" id="IPR051676">
    <property type="entry name" value="UPF0053_domain"/>
</dbReference>
<dbReference type="GO" id="GO:0005886">
    <property type="term" value="C:plasma membrane"/>
    <property type="evidence" value="ECO:0007669"/>
    <property type="project" value="UniProtKB-SubCell"/>
</dbReference>
<feature type="transmembrane region" description="Helical" evidence="4">
    <location>
        <begin position="6"/>
        <end position="27"/>
    </location>
</feature>
<evidence type="ECO:0000256" key="2">
    <source>
        <dbReference type="ARBA" id="ARBA00022475"/>
    </source>
</evidence>
<dbReference type="PANTHER" id="PTHR43099:SF5">
    <property type="entry name" value="HLYC_CORC FAMILY TRANSPORTER"/>
    <property type="match status" value="1"/>
</dbReference>
<gene>
    <name evidence="6" type="ORF">E1294_50730</name>
</gene>
<keyword evidence="2" id="KW-1003">Cell membrane</keyword>
<feature type="domain" description="CNNM transmembrane" evidence="5">
    <location>
        <begin position="1"/>
        <end position="203"/>
    </location>
</feature>
<evidence type="ECO:0000313" key="7">
    <source>
        <dbReference type="Proteomes" id="UP000294543"/>
    </source>
</evidence>
<proteinExistence type="predicted"/>
<keyword evidence="3 4" id="KW-0812">Transmembrane</keyword>
<dbReference type="InterPro" id="IPR046342">
    <property type="entry name" value="CBS_dom_sf"/>
</dbReference>
<dbReference type="RefSeq" id="WP_132520146.1">
    <property type="nucleotide sequence ID" value="NZ_SMKP01000327.1"/>
</dbReference>
<dbReference type="PANTHER" id="PTHR43099">
    <property type="entry name" value="UPF0053 PROTEIN YRKA"/>
    <property type="match status" value="1"/>
</dbReference>
<comment type="subcellular location">
    <subcellularLocation>
        <location evidence="1">Cell membrane</location>
        <topology evidence="1">Multi-pass membrane protein</topology>
    </subcellularLocation>
</comment>
<dbReference type="Pfam" id="PF00571">
    <property type="entry name" value="CBS"/>
    <property type="match status" value="1"/>
</dbReference>
<comment type="caution">
    <text evidence="6">The sequence shown here is derived from an EMBL/GenBank/DDBJ whole genome shotgun (WGS) entry which is preliminary data.</text>
</comment>
<dbReference type="SUPFAM" id="SSF54631">
    <property type="entry name" value="CBS-domain pair"/>
    <property type="match status" value="1"/>
</dbReference>
<evidence type="ECO:0000256" key="1">
    <source>
        <dbReference type="ARBA" id="ARBA00004651"/>
    </source>
</evidence>
<dbReference type="EMBL" id="SMKP01000327">
    <property type="protein sequence ID" value="TDD03401.1"/>
    <property type="molecule type" value="Genomic_DNA"/>
</dbReference>
<feature type="transmembrane region" description="Helical" evidence="4">
    <location>
        <begin position="98"/>
        <end position="119"/>
    </location>
</feature>
<organism evidence="6 7">
    <name type="scientific">Nonomuraea diastatica</name>
    <dbReference type="NCBI Taxonomy" id="1848329"/>
    <lineage>
        <taxon>Bacteria</taxon>
        <taxon>Bacillati</taxon>
        <taxon>Actinomycetota</taxon>
        <taxon>Actinomycetes</taxon>
        <taxon>Streptosporangiales</taxon>
        <taxon>Streptosporangiaceae</taxon>
        <taxon>Nonomuraea</taxon>
    </lineage>
</organism>
<keyword evidence="7" id="KW-1185">Reference proteome</keyword>
<name>A0A4R4VEW6_9ACTN</name>
<reference evidence="6 7" key="1">
    <citation type="submission" date="2019-03" db="EMBL/GenBank/DDBJ databases">
        <title>Draft genome sequences of novel Actinobacteria.</title>
        <authorList>
            <person name="Sahin N."/>
            <person name="Ay H."/>
            <person name="Saygin H."/>
        </authorList>
    </citation>
    <scope>NUCLEOTIDE SEQUENCE [LARGE SCALE GENOMIC DNA]</scope>
    <source>
        <strain evidence="6 7">KC712</strain>
    </source>
</reference>
<dbReference type="Gene3D" id="3.10.580.10">
    <property type="entry name" value="CBS-domain"/>
    <property type="match status" value="1"/>
</dbReference>
<evidence type="ECO:0000256" key="3">
    <source>
        <dbReference type="PROSITE-ProRule" id="PRU01193"/>
    </source>
</evidence>
<feature type="transmembrane region" description="Helical" evidence="4">
    <location>
        <begin position="58"/>
        <end position="78"/>
    </location>
</feature>
<dbReference type="PROSITE" id="PS51846">
    <property type="entry name" value="CNNM"/>
    <property type="match status" value="1"/>
</dbReference>
<accession>A0A4R4VEW6</accession>
<evidence type="ECO:0000259" key="5">
    <source>
        <dbReference type="PROSITE" id="PS51846"/>
    </source>
</evidence>
<dbReference type="Proteomes" id="UP000294543">
    <property type="component" value="Unassembled WGS sequence"/>
</dbReference>
<keyword evidence="3 4" id="KW-0472">Membrane</keyword>
<dbReference type="Pfam" id="PF01595">
    <property type="entry name" value="CNNM"/>
    <property type="match status" value="1"/>
</dbReference>
<sequence>MNLSIGLALTLVLLVGNGFFVAAEFALVAAKRHRLEKAAAGGSKAAGAALAGIKELSLMLAGAQLGITLCSLGLGVVSEPLIAGTLTPLFHTVGLPETAAHAVAFVIALALVTFLHMVLGEMAPKSWAIAHPERSATLLALPFRGFTLLVRPLISALNAVSNGLLRLFKVRPREEGAHPPRTPEQLQHLVAESRRLGLIEADDHAVLSQALHAPHADITPLITLPGQIIAVPAAATAQQVIDACLRAQRSRLIVGTPADPAGVVHIRDAYLARKRGTDVTAAQLAYRIPALPPRTSVSDAVARLRAARSQIALIRADDGATAGIVSLDDLLTTLLVPA</sequence>
<protein>
    <submittedName>
        <fullName evidence="6">HlyC/CorC family transporter</fullName>
    </submittedName>
</protein>
<evidence type="ECO:0000256" key="4">
    <source>
        <dbReference type="SAM" id="Phobius"/>
    </source>
</evidence>